<evidence type="ECO:0000313" key="6">
    <source>
        <dbReference type="EMBL" id="ACZ18475.1"/>
    </source>
</evidence>
<dbReference type="Pfam" id="PF01182">
    <property type="entry name" value="Glucosamine_iso"/>
    <property type="match status" value="1"/>
</dbReference>
<feature type="active site" description="Proton acceptor; for ring-opening step" evidence="4">
    <location>
        <position position="138"/>
    </location>
</feature>
<dbReference type="EnsemblBacteria" id="ACZ18475">
    <property type="protein sequence ID" value="ACZ18475"/>
    <property type="gene ID" value="Taci_0236"/>
</dbReference>
<evidence type="ECO:0000256" key="3">
    <source>
        <dbReference type="ARBA" id="ARBA00023277"/>
    </source>
</evidence>
<feature type="active site" description="For ring-opening step" evidence="4">
    <location>
        <position position="143"/>
    </location>
</feature>
<dbReference type="OrthoDB" id="9791139at2"/>
<dbReference type="NCBIfam" id="TIGR00502">
    <property type="entry name" value="nagB"/>
    <property type="match status" value="1"/>
</dbReference>
<dbReference type="CDD" id="cd01399">
    <property type="entry name" value="GlcN6P_deaminase"/>
    <property type="match status" value="1"/>
</dbReference>
<evidence type="ECO:0000256" key="1">
    <source>
        <dbReference type="ARBA" id="ARBA00000644"/>
    </source>
</evidence>
<dbReference type="GO" id="GO:0005975">
    <property type="term" value="P:carbohydrate metabolic process"/>
    <property type="evidence" value="ECO:0007669"/>
    <property type="project" value="InterPro"/>
</dbReference>
<dbReference type="PANTHER" id="PTHR11280">
    <property type="entry name" value="GLUCOSAMINE-6-PHOSPHATE ISOMERASE"/>
    <property type="match status" value="1"/>
</dbReference>
<comment type="function">
    <text evidence="4">Catalyzes the reversible isomerization-deamination of glucosamine 6-phosphate (GlcN6P) to form fructose 6-phosphate (Fru6P) and ammonium ion.</text>
</comment>
<dbReference type="InterPro" id="IPR006148">
    <property type="entry name" value="Glc/Gal-6P_isomerase"/>
</dbReference>
<dbReference type="AlphaFoldDB" id="D1B872"/>
<dbReference type="GO" id="GO:0006046">
    <property type="term" value="P:N-acetylglucosamine catabolic process"/>
    <property type="evidence" value="ECO:0007669"/>
    <property type="project" value="UniProtKB-UniRule"/>
</dbReference>
<dbReference type="Proteomes" id="UP000002030">
    <property type="component" value="Chromosome"/>
</dbReference>
<feature type="active site" description="For ring-opening step" evidence="4">
    <location>
        <position position="136"/>
    </location>
</feature>
<evidence type="ECO:0000256" key="4">
    <source>
        <dbReference type="HAMAP-Rule" id="MF_01241"/>
    </source>
</evidence>
<dbReference type="InterPro" id="IPR018321">
    <property type="entry name" value="Glucosamine6P_isomerase_CS"/>
</dbReference>
<dbReference type="KEGG" id="tai:Taci_0236"/>
<keyword evidence="3 4" id="KW-0119">Carbohydrate metabolism</keyword>
<reference evidence="6 7" key="1">
    <citation type="journal article" date="2009" name="Stand. Genomic Sci.">
        <title>Complete genome sequence of Thermanaerovibrio acidaminovorans type strain (Su883).</title>
        <authorList>
            <person name="Chovatia M."/>
            <person name="Sikorski J."/>
            <person name="Schroder M."/>
            <person name="Lapidus A."/>
            <person name="Nolan M."/>
            <person name="Tice H."/>
            <person name="Glavina Del Rio T."/>
            <person name="Copeland A."/>
            <person name="Cheng J.F."/>
            <person name="Lucas S."/>
            <person name="Chen F."/>
            <person name="Bruce D."/>
            <person name="Goodwin L."/>
            <person name="Pitluck S."/>
            <person name="Ivanova N."/>
            <person name="Mavromatis K."/>
            <person name="Ovchinnikova G."/>
            <person name="Pati A."/>
            <person name="Chen A."/>
            <person name="Palaniappan K."/>
            <person name="Land M."/>
            <person name="Hauser L."/>
            <person name="Chang Y.J."/>
            <person name="Jeffries C.D."/>
            <person name="Chain P."/>
            <person name="Saunders E."/>
            <person name="Detter J.C."/>
            <person name="Brettin T."/>
            <person name="Rohde M."/>
            <person name="Goker M."/>
            <person name="Spring S."/>
            <person name="Bristow J."/>
            <person name="Markowitz V."/>
            <person name="Hugenholtz P."/>
            <person name="Kyrpides N.C."/>
            <person name="Klenk H.P."/>
            <person name="Eisen J.A."/>
        </authorList>
    </citation>
    <scope>NUCLEOTIDE SEQUENCE [LARGE SCALE GENOMIC DNA]</scope>
    <source>
        <strain evidence="7">ATCC 49978 / DSM 6589 / Su883</strain>
    </source>
</reference>
<dbReference type="UniPathway" id="UPA00629">
    <property type="reaction ID" value="UER00684"/>
</dbReference>
<dbReference type="InterPro" id="IPR004547">
    <property type="entry name" value="Glucosamine6P_isomerase"/>
</dbReference>
<dbReference type="GO" id="GO:0006043">
    <property type="term" value="P:glucosamine catabolic process"/>
    <property type="evidence" value="ECO:0007669"/>
    <property type="project" value="TreeGrafter"/>
</dbReference>
<accession>D1B872</accession>
<dbReference type="PATRIC" id="fig|525903.6.peg.240"/>
<dbReference type="EMBL" id="CP001818">
    <property type="protein sequence ID" value="ACZ18475.1"/>
    <property type="molecule type" value="Genomic_DNA"/>
</dbReference>
<comment type="similarity">
    <text evidence="4">Belongs to the glucosamine/galactosamine-6-phosphate isomerase family. NagB subfamily.</text>
</comment>
<dbReference type="PANTHER" id="PTHR11280:SF5">
    <property type="entry name" value="GLUCOSAMINE-6-PHOSPHATE ISOMERASE"/>
    <property type="match status" value="1"/>
</dbReference>
<dbReference type="RefSeq" id="WP_012868991.1">
    <property type="nucleotide sequence ID" value="NC_013522.1"/>
</dbReference>
<dbReference type="GO" id="GO:0004342">
    <property type="term" value="F:glucosamine-6-phosphate deaminase activity"/>
    <property type="evidence" value="ECO:0007669"/>
    <property type="project" value="UniProtKB-UniRule"/>
</dbReference>
<comment type="catalytic activity">
    <reaction evidence="1 4">
        <text>alpha-D-glucosamine 6-phosphate + H2O = beta-D-fructose 6-phosphate + NH4(+)</text>
        <dbReference type="Rhea" id="RHEA:12172"/>
        <dbReference type="ChEBI" id="CHEBI:15377"/>
        <dbReference type="ChEBI" id="CHEBI:28938"/>
        <dbReference type="ChEBI" id="CHEBI:57634"/>
        <dbReference type="ChEBI" id="CHEBI:75989"/>
        <dbReference type="EC" id="3.5.99.6"/>
    </reaction>
</comment>
<sequence length="250" mass="27895">MRIVVARDYEQMSRMAAIVVSSRVILQPNCVLGLATGSTPVGLYRNLVEFYRHGDLDFSRVTTFNLDEYVGLGPNHPCSYHRYMRENLFDHVNLRPERCHIPRGDAEDLEGECLRYEEEIRRAGGIDLQILGLGVDGHIGFNEPDVKFERRTSVVKLAESTIQANSRFFDGPDQVPRHAISMGIRTIMMARRIMLLASGPEKARAVRGAVMGEVTPSLPASVLQLHPNVTIIVDRDAASLIGDAIQRAEV</sequence>
<dbReference type="GO" id="GO:0016853">
    <property type="term" value="F:isomerase activity"/>
    <property type="evidence" value="ECO:0007669"/>
    <property type="project" value="UniProtKB-KW"/>
</dbReference>
<dbReference type="GO" id="GO:0019262">
    <property type="term" value="P:N-acetylneuraminate catabolic process"/>
    <property type="evidence" value="ECO:0007669"/>
    <property type="project" value="UniProtKB-UniRule"/>
</dbReference>
<keyword evidence="6" id="KW-0413">Isomerase</keyword>
<evidence type="ECO:0000256" key="2">
    <source>
        <dbReference type="ARBA" id="ARBA00022801"/>
    </source>
</evidence>
<dbReference type="PROSITE" id="PS01161">
    <property type="entry name" value="GLC_GALNAC_ISOMERASE"/>
    <property type="match status" value="1"/>
</dbReference>
<comment type="caution">
    <text evidence="4">Lacks conserved residue(s) required for the propagation of feature annotation.</text>
</comment>
<organism evidence="6 7">
    <name type="scientific">Thermanaerovibrio acidaminovorans (strain ATCC 49978 / DSM 6589 / Su883)</name>
    <name type="common">Selenomonas acidaminovorans</name>
    <dbReference type="NCBI Taxonomy" id="525903"/>
    <lineage>
        <taxon>Bacteria</taxon>
        <taxon>Thermotogati</taxon>
        <taxon>Synergistota</taxon>
        <taxon>Synergistia</taxon>
        <taxon>Synergistales</taxon>
        <taxon>Synergistaceae</taxon>
        <taxon>Thermanaerovibrio</taxon>
    </lineage>
</organism>
<dbReference type="FunFam" id="3.40.50.1360:FF:000003">
    <property type="entry name" value="Glucosamine-6-phosphate deaminase"/>
    <property type="match status" value="1"/>
</dbReference>
<dbReference type="GO" id="GO:0042802">
    <property type="term" value="F:identical protein binding"/>
    <property type="evidence" value="ECO:0007669"/>
    <property type="project" value="TreeGrafter"/>
</dbReference>
<comment type="pathway">
    <text evidence="4">Amino-sugar metabolism; N-acetylneuraminate degradation; D-fructose 6-phosphate from N-acetylneuraminate: step 5/5.</text>
</comment>
<dbReference type="SUPFAM" id="SSF100950">
    <property type="entry name" value="NagB/RpiA/CoA transferase-like"/>
    <property type="match status" value="1"/>
</dbReference>
<evidence type="ECO:0000259" key="5">
    <source>
        <dbReference type="Pfam" id="PF01182"/>
    </source>
</evidence>
<protein>
    <recommendedName>
        <fullName evidence="4">Glucosamine-6-phosphate deaminase</fullName>
        <ecNumber evidence="4">3.5.99.6</ecNumber>
    </recommendedName>
    <alternativeName>
        <fullName evidence="4">GlcN6P deaminase</fullName>
        <shortName evidence="4">GNPDA</shortName>
    </alternativeName>
    <alternativeName>
        <fullName evidence="4">Glucosamine-6-phosphate isomerase</fullName>
    </alternativeName>
</protein>
<dbReference type="EC" id="3.5.99.6" evidence="4"/>
<dbReference type="eggNOG" id="COG0363">
    <property type="taxonomic scope" value="Bacteria"/>
</dbReference>
<gene>
    <name evidence="4" type="primary">nagB</name>
    <name evidence="6" type="ordered locus">Taci_0236</name>
</gene>
<dbReference type="InterPro" id="IPR037171">
    <property type="entry name" value="NagB/RpiA_transferase-like"/>
</dbReference>
<dbReference type="STRING" id="525903.Taci_0236"/>
<dbReference type="HOGENOM" id="CLU_049611_1_1_0"/>
<proteinExistence type="inferred from homology"/>
<dbReference type="HAMAP" id="MF_01241">
    <property type="entry name" value="GlcN6P_deamin"/>
    <property type="match status" value="1"/>
</dbReference>
<name>D1B872_THEAS</name>
<keyword evidence="7" id="KW-1185">Reference proteome</keyword>
<feature type="domain" description="Glucosamine/galactosamine-6-phosphate isomerase" evidence="5">
    <location>
        <begin position="28"/>
        <end position="225"/>
    </location>
</feature>
<dbReference type="Gene3D" id="3.40.50.1360">
    <property type="match status" value="1"/>
</dbReference>
<evidence type="ECO:0000313" key="7">
    <source>
        <dbReference type="Proteomes" id="UP000002030"/>
    </source>
</evidence>
<keyword evidence="2 4" id="KW-0378">Hydrolase</keyword>
<feature type="active site" description="Proton acceptor; for enolization step" evidence="4">
    <location>
        <position position="67"/>
    </location>
</feature>
<dbReference type="GO" id="GO:0005737">
    <property type="term" value="C:cytoplasm"/>
    <property type="evidence" value="ECO:0007669"/>
    <property type="project" value="TreeGrafter"/>
</dbReference>